<reference evidence="2 3" key="1">
    <citation type="submission" date="2021-07" db="EMBL/GenBank/DDBJ databases">
        <title>Characterization of Violacein-producing bacteria and related species.</title>
        <authorList>
            <person name="Wilson H.S."/>
            <person name="De Leon M.E."/>
        </authorList>
    </citation>
    <scope>NUCLEOTIDE SEQUENCE [LARGE SCALE GENOMIC DNA]</scope>
    <source>
        <strain evidence="2 3">HSC-2F05</strain>
    </source>
</reference>
<evidence type="ECO:0000256" key="1">
    <source>
        <dbReference type="SAM" id="Phobius"/>
    </source>
</evidence>
<dbReference type="Proteomes" id="UP001198602">
    <property type="component" value="Unassembled WGS sequence"/>
</dbReference>
<evidence type="ECO:0000313" key="2">
    <source>
        <dbReference type="EMBL" id="MCA1854633.1"/>
    </source>
</evidence>
<protein>
    <recommendedName>
        <fullName evidence="4">DUF2061 domain-containing protein</fullName>
    </recommendedName>
</protein>
<gene>
    <name evidence="2" type="ORF">LE190_01655</name>
</gene>
<feature type="transmembrane region" description="Helical" evidence="1">
    <location>
        <begin position="54"/>
        <end position="74"/>
    </location>
</feature>
<evidence type="ECO:0008006" key="4">
    <source>
        <dbReference type="Google" id="ProtNLM"/>
    </source>
</evidence>
<dbReference type="RefSeq" id="WP_225237086.1">
    <property type="nucleotide sequence ID" value="NZ_JAHYBX010000001.1"/>
</dbReference>
<accession>A0ABS7Y4N7</accession>
<feature type="transmembrane region" description="Helical" evidence="1">
    <location>
        <begin position="31"/>
        <end position="48"/>
    </location>
</feature>
<keyword evidence="1" id="KW-0812">Transmembrane</keyword>
<name>A0ABS7Y4N7_9BURK</name>
<keyword evidence="1" id="KW-1133">Transmembrane helix</keyword>
<evidence type="ECO:0000313" key="3">
    <source>
        <dbReference type="Proteomes" id="UP001198602"/>
    </source>
</evidence>
<keyword evidence="3" id="KW-1185">Reference proteome</keyword>
<keyword evidence="1" id="KW-0472">Membrane</keyword>
<sequence length="78" mass="9106">MKFRIPKRRAHMPEEAHLITFCKALDKSIPVLRTAFLVAGILATGMGMNRAGDFLFVTGLLLQFSIWFENWWVVRRQR</sequence>
<organism evidence="2 3">
    <name type="scientific">Massilia hydrophila</name>
    <dbReference type="NCBI Taxonomy" id="3044279"/>
    <lineage>
        <taxon>Bacteria</taxon>
        <taxon>Pseudomonadati</taxon>
        <taxon>Pseudomonadota</taxon>
        <taxon>Betaproteobacteria</taxon>
        <taxon>Burkholderiales</taxon>
        <taxon>Oxalobacteraceae</taxon>
        <taxon>Telluria group</taxon>
        <taxon>Massilia</taxon>
    </lineage>
</organism>
<dbReference type="EMBL" id="JAHYBX010000001">
    <property type="protein sequence ID" value="MCA1854633.1"/>
    <property type="molecule type" value="Genomic_DNA"/>
</dbReference>
<proteinExistence type="predicted"/>
<comment type="caution">
    <text evidence="2">The sequence shown here is derived from an EMBL/GenBank/DDBJ whole genome shotgun (WGS) entry which is preliminary data.</text>
</comment>